<comment type="caution">
    <text evidence="1">The sequence shown here is derived from an EMBL/GenBank/DDBJ whole genome shotgun (WGS) entry which is preliminary data.</text>
</comment>
<dbReference type="PANTHER" id="PTHR34374:SF1">
    <property type="entry name" value="LARGE RIBOSOMAL RNA SUBUNIT ACCUMULATION PROTEIN YCED HOMOLOG 1, CHLOROPLASTIC"/>
    <property type="match status" value="1"/>
</dbReference>
<dbReference type="OrthoDB" id="1931432at2759"/>
<keyword evidence="2" id="KW-1185">Reference proteome</keyword>
<dbReference type="Proteomes" id="UP000734854">
    <property type="component" value="Unassembled WGS sequence"/>
</dbReference>
<dbReference type="Pfam" id="PF02620">
    <property type="entry name" value="YceD"/>
    <property type="match status" value="1"/>
</dbReference>
<evidence type="ECO:0000313" key="2">
    <source>
        <dbReference type="Proteomes" id="UP000734854"/>
    </source>
</evidence>
<dbReference type="PANTHER" id="PTHR34374">
    <property type="entry name" value="LARGE RIBOSOMAL RNA SUBUNIT ACCUMULATION PROTEIN YCED HOMOLOG 1, CHLOROPLASTIC"/>
    <property type="match status" value="1"/>
</dbReference>
<organism evidence="1 2">
    <name type="scientific">Zingiber officinale</name>
    <name type="common">Ginger</name>
    <name type="synonym">Amomum zingiber</name>
    <dbReference type="NCBI Taxonomy" id="94328"/>
    <lineage>
        <taxon>Eukaryota</taxon>
        <taxon>Viridiplantae</taxon>
        <taxon>Streptophyta</taxon>
        <taxon>Embryophyta</taxon>
        <taxon>Tracheophyta</taxon>
        <taxon>Spermatophyta</taxon>
        <taxon>Magnoliopsida</taxon>
        <taxon>Liliopsida</taxon>
        <taxon>Zingiberales</taxon>
        <taxon>Zingiberaceae</taxon>
        <taxon>Zingiber</taxon>
    </lineage>
</organism>
<accession>A0A8J5C4P1</accession>
<protein>
    <recommendedName>
        <fullName evidence="3">Large ribosomal RNA subunit accumulation protein YCED homolog 1, chloroplastic</fullName>
    </recommendedName>
</protein>
<sequence>MTIPFAHTSLPNPLNLYPPTLNSSPSLRLLFPSPRRSALTSKSLLFPFSRFPFNKVHTLTKASSSTVSEINDFSDILDDLGRDGEADDDLAGSPWEGAVVYRRDASVSHVEYCTTLERLGLGKLSSEVSQSRVAAMGIRLPTRRPKNSTFGDEGTPVLVSLDITKMKRRLRLDGIVRTVITLGCNRCAEPAAECVFSNLNLLLTEDPLEEPDVIDMGTTFGEDRHKGSFERGKEDNDEEIDLDDQLYFPAQEKEIDISKHIRDIIHIEISLNGLCDTNCKGVCLRCGTNLNRSCCNCTKDTVKGVPKEYGPLKNLRKQMQKT</sequence>
<name>A0A8J5C4P1_ZINOF</name>
<evidence type="ECO:0008006" key="3">
    <source>
        <dbReference type="Google" id="ProtNLM"/>
    </source>
</evidence>
<reference evidence="1 2" key="1">
    <citation type="submission" date="2020-08" db="EMBL/GenBank/DDBJ databases">
        <title>Plant Genome Project.</title>
        <authorList>
            <person name="Zhang R.-G."/>
        </authorList>
    </citation>
    <scope>NUCLEOTIDE SEQUENCE [LARGE SCALE GENOMIC DNA]</scope>
    <source>
        <tissue evidence="1">Rhizome</tissue>
    </source>
</reference>
<evidence type="ECO:0000313" key="1">
    <source>
        <dbReference type="EMBL" id="KAG6472365.1"/>
    </source>
</evidence>
<proteinExistence type="predicted"/>
<dbReference type="AlphaFoldDB" id="A0A8J5C4P1"/>
<gene>
    <name evidence="1" type="ORF">ZIOFF_069825</name>
</gene>
<dbReference type="EMBL" id="JACMSC010000020">
    <property type="protein sequence ID" value="KAG6472365.1"/>
    <property type="molecule type" value="Genomic_DNA"/>
</dbReference>
<dbReference type="InterPro" id="IPR003772">
    <property type="entry name" value="YceD"/>
</dbReference>